<dbReference type="RefSeq" id="WP_379915935.1">
    <property type="nucleotide sequence ID" value="NZ_JBHUDD010000059.1"/>
</dbReference>
<reference evidence="5" key="1">
    <citation type="journal article" date="2019" name="Int. J. Syst. Evol. Microbiol.">
        <title>The Global Catalogue of Microorganisms (GCM) 10K type strain sequencing project: providing services to taxonomists for standard genome sequencing and annotation.</title>
        <authorList>
            <consortium name="The Broad Institute Genomics Platform"/>
            <consortium name="The Broad Institute Genome Sequencing Center for Infectious Disease"/>
            <person name="Wu L."/>
            <person name="Ma J."/>
        </authorList>
    </citation>
    <scope>NUCLEOTIDE SEQUENCE [LARGE SCALE GENOMIC DNA]</scope>
    <source>
        <strain evidence="5">CGMCC 1.12477</strain>
    </source>
</reference>
<evidence type="ECO:0000256" key="1">
    <source>
        <dbReference type="ARBA" id="ARBA00009387"/>
    </source>
</evidence>
<comment type="similarity">
    <text evidence="1">Belongs to the virb1 family.</text>
</comment>
<dbReference type="EMBL" id="JBHUDD010000059">
    <property type="protein sequence ID" value="MFD1510099.1"/>
    <property type="molecule type" value="Genomic_DNA"/>
</dbReference>
<dbReference type="InterPro" id="IPR023346">
    <property type="entry name" value="Lysozyme-like_dom_sf"/>
</dbReference>
<sequence length="242" mass="26821">MSSRTRFDQSKTQSRTLRVILGLTLFFSASAPHAETTSGLCDRAAQAAAQDTGVPISVLRAITRTETGRSRGGMLAPWPWTVNMEGQGVWFDTLDEAKAYVFRHFKRGARSFDVGCFQINYRWHGDGFRSIDEMFDPLANALYAARFLQDLHAETGDWTKAAGAYHSRTETHAQRYEARFTEILADLATDPDRPAILAQTAVRQNRFPLLRSGQAHGSNGSLMPGSAGPVRTFIDFGSEERG</sequence>
<evidence type="ECO:0000313" key="5">
    <source>
        <dbReference type="Proteomes" id="UP001597186"/>
    </source>
</evidence>
<evidence type="ECO:0000256" key="2">
    <source>
        <dbReference type="SAM" id="SignalP"/>
    </source>
</evidence>
<gene>
    <name evidence="4" type="ORF">ACFTOW_11880</name>
</gene>
<dbReference type="Pfam" id="PF01464">
    <property type="entry name" value="SLT"/>
    <property type="match status" value="1"/>
</dbReference>
<keyword evidence="5" id="KW-1185">Reference proteome</keyword>
<proteinExistence type="inferred from homology"/>
<feature type="signal peptide" evidence="2">
    <location>
        <begin position="1"/>
        <end position="34"/>
    </location>
</feature>
<name>A0ABW4EIX6_9RHOB</name>
<feature type="chain" id="PRO_5047266119" evidence="2">
    <location>
        <begin position="35"/>
        <end position="242"/>
    </location>
</feature>
<organism evidence="4 5">
    <name type="scientific">Lacimonas salitolerans</name>
    <dbReference type="NCBI Taxonomy" id="1323750"/>
    <lineage>
        <taxon>Bacteria</taxon>
        <taxon>Pseudomonadati</taxon>
        <taxon>Pseudomonadota</taxon>
        <taxon>Alphaproteobacteria</taxon>
        <taxon>Rhodobacterales</taxon>
        <taxon>Paracoccaceae</taxon>
        <taxon>Lacimonas</taxon>
    </lineage>
</organism>
<keyword evidence="2" id="KW-0732">Signal</keyword>
<evidence type="ECO:0000259" key="3">
    <source>
        <dbReference type="Pfam" id="PF01464"/>
    </source>
</evidence>
<dbReference type="InterPro" id="IPR008258">
    <property type="entry name" value="Transglycosylase_SLT_dom_1"/>
</dbReference>
<dbReference type="Gene3D" id="1.10.530.10">
    <property type="match status" value="1"/>
</dbReference>
<accession>A0ABW4EIX6</accession>
<feature type="domain" description="Transglycosylase SLT" evidence="3">
    <location>
        <begin position="110"/>
        <end position="173"/>
    </location>
</feature>
<evidence type="ECO:0000313" key="4">
    <source>
        <dbReference type="EMBL" id="MFD1510099.1"/>
    </source>
</evidence>
<comment type="caution">
    <text evidence="4">The sequence shown here is derived from an EMBL/GenBank/DDBJ whole genome shotgun (WGS) entry which is preliminary data.</text>
</comment>
<dbReference type="Proteomes" id="UP001597186">
    <property type="component" value="Unassembled WGS sequence"/>
</dbReference>
<protein>
    <submittedName>
        <fullName evidence="4">Transglycosylase SLT domain-containing protein</fullName>
    </submittedName>
</protein>
<dbReference type="SUPFAM" id="SSF53955">
    <property type="entry name" value="Lysozyme-like"/>
    <property type="match status" value="1"/>
</dbReference>